<dbReference type="GO" id="GO:0016616">
    <property type="term" value="F:oxidoreductase activity, acting on the CH-OH group of donors, NAD or NADP as acceptor"/>
    <property type="evidence" value="ECO:0007669"/>
    <property type="project" value="TreeGrafter"/>
</dbReference>
<protein>
    <recommendedName>
        <fullName evidence="3">NAD(P)-binding protein</fullName>
    </recommendedName>
</protein>
<dbReference type="PANTHER" id="PTHR45458">
    <property type="entry name" value="SHORT-CHAIN DEHYDROGENASE/REDUCTASE SDR"/>
    <property type="match status" value="1"/>
</dbReference>
<gene>
    <name evidence="1" type="ORF">B0I35DRAFT_485171</name>
</gene>
<dbReference type="EMBL" id="JAGPNK010000033">
    <property type="protein sequence ID" value="KAH7303481.1"/>
    <property type="molecule type" value="Genomic_DNA"/>
</dbReference>
<reference evidence="1" key="1">
    <citation type="journal article" date="2021" name="Nat. Commun.">
        <title>Genetic determinants of endophytism in the Arabidopsis root mycobiome.</title>
        <authorList>
            <person name="Mesny F."/>
            <person name="Miyauchi S."/>
            <person name="Thiergart T."/>
            <person name="Pickel B."/>
            <person name="Atanasova L."/>
            <person name="Karlsson M."/>
            <person name="Huettel B."/>
            <person name="Barry K.W."/>
            <person name="Haridas S."/>
            <person name="Chen C."/>
            <person name="Bauer D."/>
            <person name="Andreopoulos W."/>
            <person name="Pangilinan J."/>
            <person name="LaButti K."/>
            <person name="Riley R."/>
            <person name="Lipzen A."/>
            <person name="Clum A."/>
            <person name="Drula E."/>
            <person name="Henrissat B."/>
            <person name="Kohler A."/>
            <person name="Grigoriev I.V."/>
            <person name="Martin F.M."/>
            <person name="Hacquard S."/>
        </authorList>
    </citation>
    <scope>NUCLEOTIDE SEQUENCE</scope>
    <source>
        <strain evidence="1">MPI-CAGE-CH-0235</strain>
    </source>
</reference>
<keyword evidence="2" id="KW-1185">Reference proteome</keyword>
<dbReference type="PANTHER" id="PTHR45458:SF3">
    <property type="entry name" value="CHAIN DEHYDROGENASE (ATSC), PUTATIVE-RELATED"/>
    <property type="match status" value="1"/>
</dbReference>
<dbReference type="InterPro" id="IPR052184">
    <property type="entry name" value="SDR_enzymes"/>
</dbReference>
<sequence length="269" mass="28944">MSSYFITGVSKGLGLALVRLLASNPSNIVLGLARDMEATEKKLAGDGFKNVHILSGDITDEKALQTAATEAEKILGDKGLDVMINNAGYISDITSLESIRDLENDKELLIQDIYKSFDVNAVGTLKAVYAFLPLVRKGTQKKIVAISSGMGDVDFINDAKVFGSVPYGISKAALNILMAKLNVAYQDEGILCIAICPGEISRDTPPTFNDEQMAKVMKIVSVFRGYAPNYESYDPPTAAKNVMAAIDRSSLEAGFGGSFLSHNGTKKWM</sequence>
<dbReference type="Pfam" id="PF00106">
    <property type="entry name" value="adh_short"/>
    <property type="match status" value="1"/>
</dbReference>
<dbReference type="Proteomes" id="UP000813444">
    <property type="component" value="Unassembled WGS sequence"/>
</dbReference>
<name>A0A8K0WIT2_9HYPO</name>
<evidence type="ECO:0000313" key="1">
    <source>
        <dbReference type="EMBL" id="KAH7303481.1"/>
    </source>
</evidence>
<dbReference type="PRINTS" id="PR00081">
    <property type="entry name" value="GDHRDH"/>
</dbReference>
<dbReference type="InterPro" id="IPR002347">
    <property type="entry name" value="SDR_fam"/>
</dbReference>
<dbReference type="InterPro" id="IPR036291">
    <property type="entry name" value="NAD(P)-bd_dom_sf"/>
</dbReference>
<comment type="caution">
    <text evidence="1">The sequence shown here is derived from an EMBL/GenBank/DDBJ whole genome shotgun (WGS) entry which is preliminary data.</text>
</comment>
<proteinExistence type="predicted"/>
<dbReference type="SUPFAM" id="SSF51735">
    <property type="entry name" value="NAD(P)-binding Rossmann-fold domains"/>
    <property type="match status" value="1"/>
</dbReference>
<dbReference type="Gene3D" id="3.40.50.720">
    <property type="entry name" value="NAD(P)-binding Rossmann-like Domain"/>
    <property type="match status" value="1"/>
</dbReference>
<evidence type="ECO:0008006" key="3">
    <source>
        <dbReference type="Google" id="ProtNLM"/>
    </source>
</evidence>
<dbReference type="OrthoDB" id="5296at2759"/>
<accession>A0A8K0WIT2</accession>
<evidence type="ECO:0000313" key="2">
    <source>
        <dbReference type="Proteomes" id="UP000813444"/>
    </source>
</evidence>
<dbReference type="AlphaFoldDB" id="A0A8K0WIT2"/>
<organism evidence="1 2">
    <name type="scientific">Stachybotrys elegans</name>
    <dbReference type="NCBI Taxonomy" id="80388"/>
    <lineage>
        <taxon>Eukaryota</taxon>
        <taxon>Fungi</taxon>
        <taxon>Dikarya</taxon>
        <taxon>Ascomycota</taxon>
        <taxon>Pezizomycotina</taxon>
        <taxon>Sordariomycetes</taxon>
        <taxon>Hypocreomycetidae</taxon>
        <taxon>Hypocreales</taxon>
        <taxon>Stachybotryaceae</taxon>
        <taxon>Stachybotrys</taxon>
    </lineage>
</organism>